<organism evidence="5 6">
    <name type="scientific">Dendroctonus ponderosae</name>
    <name type="common">Mountain pine beetle</name>
    <dbReference type="NCBI Taxonomy" id="77166"/>
    <lineage>
        <taxon>Eukaryota</taxon>
        <taxon>Metazoa</taxon>
        <taxon>Ecdysozoa</taxon>
        <taxon>Arthropoda</taxon>
        <taxon>Hexapoda</taxon>
        <taxon>Insecta</taxon>
        <taxon>Pterygota</taxon>
        <taxon>Neoptera</taxon>
        <taxon>Endopterygota</taxon>
        <taxon>Coleoptera</taxon>
        <taxon>Polyphaga</taxon>
        <taxon>Cucujiformia</taxon>
        <taxon>Curculionidae</taxon>
        <taxon>Scolytinae</taxon>
        <taxon>Dendroctonus</taxon>
    </lineage>
</organism>
<dbReference type="GO" id="GO:0043005">
    <property type="term" value="C:neuron projection"/>
    <property type="evidence" value="ECO:0007669"/>
    <property type="project" value="TreeGrafter"/>
</dbReference>
<keyword evidence="3" id="KW-0393">Immunoglobulin domain</keyword>
<evidence type="ECO:0000313" key="5">
    <source>
        <dbReference type="EnsemblMetazoa" id="XP_019765602.1"/>
    </source>
</evidence>
<reference evidence="5" key="2">
    <citation type="submission" date="2024-08" db="UniProtKB">
        <authorList>
            <consortium name="EnsemblMetazoa"/>
        </authorList>
    </citation>
    <scope>IDENTIFICATION</scope>
</reference>
<dbReference type="InterPro" id="IPR036179">
    <property type="entry name" value="Ig-like_dom_sf"/>
</dbReference>
<keyword evidence="2" id="KW-1015">Disulfide bond</keyword>
<dbReference type="InterPro" id="IPR007110">
    <property type="entry name" value="Ig-like_dom"/>
</dbReference>
<name>A0AAR5PXC6_DENPD</name>
<dbReference type="Proteomes" id="UP000019118">
    <property type="component" value="Unassembled WGS sequence"/>
</dbReference>
<keyword evidence="1" id="KW-0677">Repeat</keyword>
<evidence type="ECO:0000313" key="6">
    <source>
        <dbReference type="Proteomes" id="UP000019118"/>
    </source>
</evidence>
<accession>A0AAR5PXC6</accession>
<dbReference type="Gene3D" id="2.60.40.10">
    <property type="entry name" value="Immunoglobulins"/>
    <property type="match status" value="1"/>
</dbReference>
<feature type="domain" description="Ig-like" evidence="4">
    <location>
        <begin position="28"/>
        <end position="121"/>
    </location>
</feature>
<dbReference type="InterPro" id="IPR013783">
    <property type="entry name" value="Ig-like_fold"/>
</dbReference>
<evidence type="ECO:0000256" key="3">
    <source>
        <dbReference type="ARBA" id="ARBA00023319"/>
    </source>
</evidence>
<dbReference type="FunFam" id="2.60.40.10:FF:000376">
    <property type="entry name" value="CLUMA_CG000981, isoform A"/>
    <property type="match status" value="1"/>
</dbReference>
<proteinExistence type="predicted"/>
<evidence type="ECO:0000256" key="2">
    <source>
        <dbReference type="ARBA" id="ARBA00023157"/>
    </source>
</evidence>
<dbReference type="Pfam" id="PF13927">
    <property type="entry name" value="Ig_3"/>
    <property type="match status" value="1"/>
</dbReference>
<dbReference type="SUPFAM" id="SSF48726">
    <property type="entry name" value="Immunoglobulin"/>
    <property type="match status" value="1"/>
</dbReference>
<reference evidence="6" key="1">
    <citation type="journal article" date="2013" name="Genome Biol.">
        <title>Draft genome of the mountain pine beetle, Dendroctonus ponderosae Hopkins, a major forest pest.</title>
        <authorList>
            <person name="Keeling C.I."/>
            <person name="Yuen M.M."/>
            <person name="Liao N.Y."/>
            <person name="Docking T.R."/>
            <person name="Chan S.K."/>
            <person name="Taylor G.A."/>
            <person name="Palmquist D.L."/>
            <person name="Jackman S.D."/>
            <person name="Nguyen A."/>
            <person name="Li M."/>
            <person name="Henderson H."/>
            <person name="Janes J.K."/>
            <person name="Zhao Y."/>
            <person name="Pandoh P."/>
            <person name="Moore R."/>
            <person name="Sperling F.A."/>
            <person name="Huber D.P."/>
            <person name="Birol I."/>
            <person name="Jones S.J."/>
            <person name="Bohlmann J."/>
        </authorList>
    </citation>
    <scope>NUCLEOTIDE SEQUENCE</scope>
</reference>
<protein>
    <recommendedName>
        <fullName evidence="4">Ig-like domain-containing protein</fullName>
    </recommendedName>
</protein>
<dbReference type="PROSITE" id="PS50835">
    <property type="entry name" value="IG_LIKE"/>
    <property type="match status" value="1"/>
</dbReference>
<dbReference type="SMART" id="SM00409">
    <property type="entry name" value="IG"/>
    <property type="match status" value="1"/>
</dbReference>
<dbReference type="InterPro" id="IPR051170">
    <property type="entry name" value="Neural/epithelial_adhesion"/>
</dbReference>
<sequence length="210" mass="23456">MGPYLCIASNGVPPSVSKRIMLIIHFAPMIWIQNQLVGAVEGHQESLECHSEAFPKSINYWTKFDGRIISQGTKYEPTFVDNTYKVFMKLTIKNVSISDFGTYKCIAKNSLGETDGAIKLYRNQKTAIGRASHNAIHFETVSNLSNKKQSDSYDSSSGKSTTAENLEQVPASVATSFYTFQITLPIRSCFLKGYIPFILINIGLLDTHIW</sequence>
<dbReference type="PANTHER" id="PTHR12231:SF253">
    <property type="entry name" value="DPR-INTERACTING PROTEIN ETA, ISOFORM B-RELATED"/>
    <property type="match status" value="1"/>
</dbReference>
<evidence type="ECO:0000259" key="4">
    <source>
        <dbReference type="PROSITE" id="PS50835"/>
    </source>
</evidence>
<dbReference type="EnsemblMetazoa" id="XM_019910043.1">
    <property type="protein sequence ID" value="XP_019765602.1"/>
    <property type="gene ID" value="LOC109541240"/>
</dbReference>
<keyword evidence="6" id="KW-1185">Reference proteome</keyword>
<dbReference type="AlphaFoldDB" id="A0AAR5PXC6"/>
<dbReference type="InterPro" id="IPR003599">
    <property type="entry name" value="Ig_sub"/>
</dbReference>
<dbReference type="PANTHER" id="PTHR12231">
    <property type="entry name" value="CTX-RELATED TYPE I TRANSMEMBRANE PROTEIN"/>
    <property type="match status" value="1"/>
</dbReference>
<evidence type="ECO:0000256" key="1">
    <source>
        <dbReference type="ARBA" id="ARBA00022737"/>
    </source>
</evidence>